<dbReference type="EMBL" id="BSSV01000001">
    <property type="protein sequence ID" value="GLX84509.1"/>
    <property type="molecule type" value="Genomic_DNA"/>
</dbReference>
<sequence>MGLTLFQPEQGVKIASSHFACEQGECHYSFELQNTSDEPQRGVVYILLKYGKVKSGYARDIGFIKQDFSLLAKEQKRFSGVYQSHKELNAYFRLNSKEI</sequence>
<accession>A0ABQ6H980</accession>
<gene>
    <name evidence="1" type="ORF">tloyanaT_07610</name>
</gene>
<proteinExistence type="predicted"/>
<comment type="caution">
    <text evidence="1">The sequence shown here is derived from an EMBL/GenBank/DDBJ whole genome shotgun (WGS) entry which is preliminary data.</text>
</comment>
<protein>
    <submittedName>
        <fullName evidence="1">Uncharacterized protein</fullName>
    </submittedName>
</protein>
<evidence type="ECO:0000313" key="1">
    <source>
        <dbReference type="EMBL" id="GLX84509.1"/>
    </source>
</evidence>
<dbReference type="RefSeq" id="WP_284296096.1">
    <property type="nucleotide sequence ID" value="NZ_BSSV01000001.1"/>
</dbReference>
<evidence type="ECO:0000313" key="2">
    <source>
        <dbReference type="Proteomes" id="UP001157134"/>
    </source>
</evidence>
<reference evidence="1 2" key="1">
    <citation type="submission" date="2023-03" db="EMBL/GenBank/DDBJ databases">
        <title>Thalassotalea loyana LMG 22536T draft genome sequence.</title>
        <authorList>
            <person name="Sawabe T."/>
        </authorList>
    </citation>
    <scope>NUCLEOTIDE SEQUENCE [LARGE SCALE GENOMIC DNA]</scope>
    <source>
        <strain evidence="1 2">LMG 22536</strain>
    </source>
</reference>
<organism evidence="1 2">
    <name type="scientific">Thalassotalea loyana</name>
    <dbReference type="NCBI Taxonomy" id="280483"/>
    <lineage>
        <taxon>Bacteria</taxon>
        <taxon>Pseudomonadati</taxon>
        <taxon>Pseudomonadota</taxon>
        <taxon>Gammaproteobacteria</taxon>
        <taxon>Alteromonadales</taxon>
        <taxon>Colwelliaceae</taxon>
        <taxon>Thalassotalea</taxon>
    </lineage>
</organism>
<dbReference type="Proteomes" id="UP001157134">
    <property type="component" value="Unassembled WGS sequence"/>
</dbReference>
<name>A0ABQ6H980_9GAMM</name>
<keyword evidence="2" id="KW-1185">Reference proteome</keyword>